<organism evidence="1 2">
    <name type="scientific">Auriscalpium vulgare</name>
    <dbReference type="NCBI Taxonomy" id="40419"/>
    <lineage>
        <taxon>Eukaryota</taxon>
        <taxon>Fungi</taxon>
        <taxon>Dikarya</taxon>
        <taxon>Basidiomycota</taxon>
        <taxon>Agaricomycotina</taxon>
        <taxon>Agaricomycetes</taxon>
        <taxon>Russulales</taxon>
        <taxon>Auriscalpiaceae</taxon>
        <taxon>Auriscalpium</taxon>
    </lineage>
</organism>
<sequence>MLDPTTFTVMPCLDSIPVDVPTEPPADPAYPFSRCTRPIEPVEAPMTSSAGSRMPLDVHYAENHPHIPQPTIPLDDPFAQDGTAGVSSFLTGNRANWLDNIWQGADFSMSEDLLQTAYTGPDGLKGVTTRGVAARRRTGQACDSCRDRKAKCSGERPVCERCANRGLLCNYNEERTMRIRRAARDRHRVSVSSTSQRYSPYRRPVDMDGFPPRTVSALPSFTIDSSSQNPCAPSDSLPPLDPVDLSPFYSPKSSSLCELSWSQGDIFSSGQRLTADRENGTEPFVLASHSENINESFSPGPACWSMTSASSSVEEDVLKELELHAAIVAGLPTVATPPTEPSSPTSSLFDSLSPSIGDADAPSDQISAPDHDYLETPSKTDADGMGKWGEGFASAGGVTPRTEAFCQFVDAIGCSSGDVTPTVPLGAQSELGQFVVEM</sequence>
<comment type="caution">
    <text evidence="1">The sequence shown here is derived from an EMBL/GenBank/DDBJ whole genome shotgun (WGS) entry which is preliminary data.</text>
</comment>
<dbReference type="Proteomes" id="UP000814033">
    <property type="component" value="Unassembled WGS sequence"/>
</dbReference>
<accession>A0ACB8SBT0</accession>
<name>A0ACB8SBT0_9AGAM</name>
<proteinExistence type="predicted"/>
<protein>
    <submittedName>
        <fullName evidence="1">Uncharacterized protein</fullName>
    </submittedName>
</protein>
<evidence type="ECO:0000313" key="1">
    <source>
        <dbReference type="EMBL" id="KAI0053900.1"/>
    </source>
</evidence>
<evidence type="ECO:0000313" key="2">
    <source>
        <dbReference type="Proteomes" id="UP000814033"/>
    </source>
</evidence>
<reference evidence="1" key="2">
    <citation type="journal article" date="2022" name="New Phytol.">
        <title>Evolutionary transition to the ectomycorrhizal habit in the genomes of a hyperdiverse lineage of mushroom-forming fungi.</title>
        <authorList>
            <person name="Looney B."/>
            <person name="Miyauchi S."/>
            <person name="Morin E."/>
            <person name="Drula E."/>
            <person name="Courty P.E."/>
            <person name="Kohler A."/>
            <person name="Kuo A."/>
            <person name="LaButti K."/>
            <person name="Pangilinan J."/>
            <person name="Lipzen A."/>
            <person name="Riley R."/>
            <person name="Andreopoulos W."/>
            <person name="He G."/>
            <person name="Johnson J."/>
            <person name="Nolan M."/>
            <person name="Tritt A."/>
            <person name="Barry K.W."/>
            <person name="Grigoriev I.V."/>
            <person name="Nagy L.G."/>
            <person name="Hibbett D."/>
            <person name="Henrissat B."/>
            <person name="Matheny P.B."/>
            <person name="Labbe J."/>
            <person name="Martin F.M."/>
        </authorList>
    </citation>
    <scope>NUCLEOTIDE SEQUENCE</scope>
    <source>
        <strain evidence="1">FP105234-sp</strain>
    </source>
</reference>
<gene>
    <name evidence="1" type="ORF">FA95DRAFT_1600418</name>
</gene>
<dbReference type="EMBL" id="MU275838">
    <property type="protein sequence ID" value="KAI0053900.1"/>
    <property type="molecule type" value="Genomic_DNA"/>
</dbReference>
<keyword evidence="2" id="KW-1185">Reference proteome</keyword>
<reference evidence="1" key="1">
    <citation type="submission" date="2021-02" db="EMBL/GenBank/DDBJ databases">
        <authorList>
            <consortium name="DOE Joint Genome Institute"/>
            <person name="Ahrendt S."/>
            <person name="Looney B.P."/>
            <person name="Miyauchi S."/>
            <person name="Morin E."/>
            <person name="Drula E."/>
            <person name="Courty P.E."/>
            <person name="Chicoki N."/>
            <person name="Fauchery L."/>
            <person name="Kohler A."/>
            <person name="Kuo A."/>
            <person name="Labutti K."/>
            <person name="Pangilinan J."/>
            <person name="Lipzen A."/>
            <person name="Riley R."/>
            <person name="Andreopoulos W."/>
            <person name="He G."/>
            <person name="Johnson J."/>
            <person name="Barry K.W."/>
            <person name="Grigoriev I.V."/>
            <person name="Nagy L."/>
            <person name="Hibbett D."/>
            <person name="Henrissat B."/>
            <person name="Matheny P.B."/>
            <person name="Labbe J."/>
            <person name="Martin F."/>
        </authorList>
    </citation>
    <scope>NUCLEOTIDE SEQUENCE</scope>
    <source>
        <strain evidence="1">FP105234-sp</strain>
    </source>
</reference>